<keyword evidence="7 18" id="KW-0479">Metal-binding</keyword>
<dbReference type="InterPro" id="IPR023298">
    <property type="entry name" value="ATPase_P-typ_TM_dom_sf"/>
</dbReference>
<dbReference type="PANTHER" id="PTHR43520:SF8">
    <property type="entry name" value="P-TYPE CU(+) TRANSPORTER"/>
    <property type="match status" value="1"/>
</dbReference>
<dbReference type="Gene3D" id="3.40.50.1000">
    <property type="entry name" value="HAD superfamily/HAD-like"/>
    <property type="match status" value="1"/>
</dbReference>
<dbReference type="SUPFAM" id="SSF56784">
    <property type="entry name" value="HAD-like"/>
    <property type="match status" value="1"/>
</dbReference>
<dbReference type="InterPro" id="IPR059000">
    <property type="entry name" value="ATPase_P-type_domA"/>
</dbReference>
<evidence type="ECO:0000256" key="4">
    <source>
        <dbReference type="ARBA" id="ARBA00022448"/>
    </source>
</evidence>
<dbReference type="Pfam" id="PF00122">
    <property type="entry name" value="E1-E2_ATPase"/>
    <property type="match status" value="1"/>
</dbReference>
<evidence type="ECO:0000256" key="12">
    <source>
        <dbReference type="ARBA" id="ARBA00022989"/>
    </source>
</evidence>
<feature type="transmembrane region" description="Helical" evidence="18">
    <location>
        <begin position="690"/>
        <end position="711"/>
    </location>
</feature>
<keyword evidence="15 18" id="KW-0472">Membrane</keyword>
<keyword evidence="18" id="KW-1003">Cell membrane</keyword>
<comment type="function">
    <text evidence="17">Involved in copper export.</text>
</comment>
<dbReference type="PROSITE" id="PS50846">
    <property type="entry name" value="HMA_2"/>
    <property type="match status" value="1"/>
</dbReference>
<keyword evidence="14" id="KW-0406">Ion transport</keyword>
<dbReference type="EC" id="7.2.2.8" evidence="3"/>
<keyword evidence="10 18" id="KW-0067">ATP-binding</keyword>
<evidence type="ECO:0000256" key="13">
    <source>
        <dbReference type="ARBA" id="ARBA00023008"/>
    </source>
</evidence>
<evidence type="ECO:0000256" key="14">
    <source>
        <dbReference type="ARBA" id="ARBA00023065"/>
    </source>
</evidence>
<dbReference type="NCBIfam" id="TIGR01525">
    <property type="entry name" value="ATPase-IB_hvy"/>
    <property type="match status" value="1"/>
</dbReference>
<evidence type="ECO:0000313" key="20">
    <source>
        <dbReference type="EMBL" id="MBO8414511.1"/>
    </source>
</evidence>
<dbReference type="InterPro" id="IPR036163">
    <property type="entry name" value="HMA_dom_sf"/>
</dbReference>
<dbReference type="SUPFAM" id="SSF55008">
    <property type="entry name" value="HMA, heavy metal-associated domain"/>
    <property type="match status" value="1"/>
</dbReference>
<dbReference type="CDD" id="cd02094">
    <property type="entry name" value="P-type_ATPase_Cu-like"/>
    <property type="match status" value="1"/>
</dbReference>
<evidence type="ECO:0000256" key="3">
    <source>
        <dbReference type="ARBA" id="ARBA00012517"/>
    </source>
</evidence>
<dbReference type="CDD" id="cd00371">
    <property type="entry name" value="HMA"/>
    <property type="match status" value="1"/>
</dbReference>
<proteinExistence type="inferred from homology"/>
<comment type="subcellular location">
    <subcellularLocation>
        <location evidence="1">Cell membrane</location>
        <topology evidence="1">Multi-pass membrane protein</topology>
    </subcellularLocation>
</comment>
<feature type="transmembrane region" description="Helical" evidence="18">
    <location>
        <begin position="92"/>
        <end position="111"/>
    </location>
</feature>
<evidence type="ECO:0000256" key="15">
    <source>
        <dbReference type="ARBA" id="ARBA00023136"/>
    </source>
</evidence>
<accession>A0A9D9DAG7</accession>
<dbReference type="AlphaFoldDB" id="A0A9D9DAG7"/>
<name>A0A9D9DAG7_9BACL</name>
<evidence type="ECO:0000256" key="1">
    <source>
        <dbReference type="ARBA" id="ARBA00004651"/>
    </source>
</evidence>
<gene>
    <name evidence="20" type="ORF">IAC78_03465</name>
</gene>
<comment type="caution">
    <text evidence="20">The sequence shown here is derived from an EMBL/GenBank/DDBJ whole genome shotgun (WGS) entry which is preliminary data.</text>
</comment>
<keyword evidence="5" id="KW-0597">Phosphoprotein</keyword>
<dbReference type="GO" id="GO:0140581">
    <property type="term" value="F:P-type monovalent copper transporter activity"/>
    <property type="evidence" value="ECO:0007669"/>
    <property type="project" value="UniProtKB-EC"/>
</dbReference>
<comment type="similarity">
    <text evidence="2 18">Belongs to the cation transport ATPase (P-type) (TC 3.A.3) family. Type IB subfamily.</text>
</comment>
<dbReference type="Pfam" id="PF00702">
    <property type="entry name" value="Hydrolase"/>
    <property type="match status" value="1"/>
</dbReference>
<evidence type="ECO:0000256" key="7">
    <source>
        <dbReference type="ARBA" id="ARBA00022723"/>
    </source>
</evidence>
<feature type="transmembrane region" description="Helical" evidence="18">
    <location>
        <begin position="388"/>
        <end position="410"/>
    </location>
</feature>
<evidence type="ECO:0000256" key="17">
    <source>
        <dbReference type="ARBA" id="ARBA00055366"/>
    </source>
</evidence>
<dbReference type="FunFam" id="2.70.150.10:FF:000002">
    <property type="entry name" value="Copper-transporting ATPase 1, putative"/>
    <property type="match status" value="1"/>
</dbReference>
<dbReference type="NCBIfam" id="TIGR01511">
    <property type="entry name" value="ATPase-IB1_Cu"/>
    <property type="match status" value="1"/>
</dbReference>
<evidence type="ECO:0000256" key="2">
    <source>
        <dbReference type="ARBA" id="ARBA00006024"/>
    </source>
</evidence>
<dbReference type="InterPro" id="IPR018303">
    <property type="entry name" value="ATPase_P-typ_P_site"/>
</dbReference>
<dbReference type="GO" id="GO:0043682">
    <property type="term" value="F:P-type divalent copper transporter activity"/>
    <property type="evidence" value="ECO:0007669"/>
    <property type="project" value="TreeGrafter"/>
</dbReference>
<evidence type="ECO:0000313" key="21">
    <source>
        <dbReference type="Proteomes" id="UP000823629"/>
    </source>
</evidence>
<dbReference type="InterPro" id="IPR001757">
    <property type="entry name" value="P_typ_ATPase"/>
</dbReference>
<feature type="transmembrane region" description="Helical" evidence="18">
    <location>
        <begin position="717"/>
        <end position="738"/>
    </location>
</feature>
<feature type="transmembrane region" description="Helical" evidence="18">
    <location>
        <begin position="162"/>
        <end position="187"/>
    </location>
</feature>
<reference evidence="20" key="1">
    <citation type="submission" date="2020-10" db="EMBL/GenBank/DDBJ databases">
        <authorList>
            <person name="Gilroy R."/>
        </authorList>
    </citation>
    <scope>NUCLEOTIDE SEQUENCE</scope>
    <source>
        <strain evidence="20">1748</strain>
    </source>
</reference>
<keyword evidence="8 18" id="KW-0547">Nucleotide-binding</keyword>
<dbReference type="Gene3D" id="2.70.150.10">
    <property type="entry name" value="Calcium-transporting ATPase, cytoplasmic transduction domain A"/>
    <property type="match status" value="1"/>
</dbReference>
<evidence type="ECO:0000256" key="6">
    <source>
        <dbReference type="ARBA" id="ARBA00022692"/>
    </source>
</evidence>
<feature type="transmembrane region" description="Helical" evidence="18">
    <location>
        <begin position="202"/>
        <end position="220"/>
    </location>
</feature>
<dbReference type="Gene3D" id="3.30.70.100">
    <property type="match status" value="1"/>
</dbReference>
<dbReference type="GO" id="GO:0005524">
    <property type="term" value="F:ATP binding"/>
    <property type="evidence" value="ECO:0007669"/>
    <property type="project" value="UniProtKB-UniRule"/>
</dbReference>
<keyword evidence="12 18" id="KW-1133">Transmembrane helix</keyword>
<organism evidence="20 21">
    <name type="scientific">Candidatus Scatoplasma merdavium</name>
    <dbReference type="NCBI Taxonomy" id="2840932"/>
    <lineage>
        <taxon>Bacteria</taxon>
        <taxon>Bacillati</taxon>
        <taxon>Bacillota</taxon>
        <taxon>Bacilli</taxon>
        <taxon>Bacillales</taxon>
        <taxon>Candidatus Scatoplasma</taxon>
    </lineage>
</organism>
<dbReference type="SUPFAM" id="SSF81660">
    <property type="entry name" value="Metal cation-transporting ATPase, ATP-binding domain N"/>
    <property type="match status" value="1"/>
</dbReference>
<evidence type="ECO:0000256" key="18">
    <source>
        <dbReference type="RuleBase" id="RU362081"/>
    </source>
</evidence>
<dbReference type="SFLD" id="SFLDG00002">
    <property type="entry name" value="C1.7:_P-type_atpase_like"/>
    <property type="match status" value="1"/>
</dbReference>
<comment type="catalytic activity">
    <reaction evidence="16">
        <text>Cu(+)(in) + ATP + H2O = Cu(+)(out) + ADP + phosphate + H(+)</text>
        <dbReference type="Rhea" id="RHEA:25792"/>
        <dbReference type="ChEBI" id="CHEBI:15377"/>
        <dbReference type="ChEBI" id="CHEBI:15378"/>
        <dbReference type="ChEBI" id="CHEBI:30616"/>
        <dbReference type="ChEBI" id="CHEBI:43474"/>
        <dbReference type="ChEBI" id="CHEBI:49552"/>
        <dbReference type="ChEBI" id="CHEBI:456216"/>
        <dbReference type="EC" id="7.2.2.8"/>
    </reaction>
</comment>
<dbReference type="InterPro" id="IPR044492">
    <property type="entry name" value="P_typ_ATPase_HD_dom"/>
</dbReference>
<evidence type="ECO:0000256" key="9">
    <source>
        <dbReference type="ARBA" id="ARBA00022796"/>
    </source>
</evidence>
<keyword evidence="4" id="KW-0813">Transport</keyword>
<dbReference type="InterPro" id="IPR036412">
    <property type="entry name" value="HAD-like_sf"/>
</dbReference>
<keyword evidence="13" id="KW-0186">Copper</keyword>
<keyword evidence="9" id="KW-0187">Copper transport</keyword>
<feature type="transmembrane region" description="Helical" evidence="18">
    <location>
        <begin position="354"/>
        <end position="376"/>
    </location>
</feature>
<dbReference type="SUPFAM" id="SSF81665">
    <property type="entry name" value="Calcium ATPase, transmembrane domain M"/>
    <property type="match status" value="1"/>
</dbReference>
<sequence length="759" mass="83294">MEEKFKVEGMTCASCQAHVNQAVSKLKGVVDCNVSLVEKNMVVNFDENQLSEDQICQAVEKAGYKASIFIEKSYKEMMREKQAEITKRRNRLIVTLIFTAALMIFCMWHMFASDFNWWFFTMDPLIVIPVQIVLLVPILALNFGYFTRGFKALITLKPNMDSLIAIGSFASVVYGLYSFIYIIYLTINGDPNGMIHSLSHNIYFESAGTIVGLVSLGKYFESRSVDKTMSSIYRLMELSPEEANVIENGKEVTKKIEKVAIGDKIIIRPGNRIPLDGIIESGYGEMDESSISGEAIPVYKKENDKVISGTICKQGTFVFKVTTIGKDTTLNKIITMVQEAANSKAKIAKLVDKVALIFVPVVILIALITFGVWMIISKADVNTSFNYAISVLVISCPCALGLATPVAIMVGTGKGAENGILIKSAEALENLASIDTVVFDKTGTITKGIMEVSDISLPQEELSNICSLENCSDHPLSKAVYNYASKNNIPFKDVSSFTYVPGEGIKGQIEDDAYLIGNKKMCLNYLTADAEKAYQNLSNQGKTVMFVIKNGNYVGYIGISDSLKETSLQAVRDLKNLDRDVYMLTGDNINAAKYIASKSEIEHYIGDVKPDQKLDVIKKLQQEGKKVCMVGDGINDSPSLIQADVGMAIGAGSDVALDSADIVLIRSDLADVVSAIELSKHVVRTIKGNLFWAFFYNAIAIPLAAGCLSFAPLNITLNPMIASLAMALSSVTVVLNALRLNFFKRKNYNNDKETSKNVI</sequence>
<keyword evidence="11" id="KW-1278">Translocase</keyword>
<dbReference type="FunFam" id="3.30.70.100:FF:000005">
    <property type="entry name" value="Copper-exporting P-type ATPase A"/>
    <property type="match status" value="1"/>
</dbReference>
<dbReference type="Pfam" id="PF00403">
    <property type="entry name" value="HMA"/>
    <property type="match status" value="1"/>
</dbReference>
<dbReference type="InterPro" id="IPR008250">
    <property type="entry name" value="ATPase_P-typ_transduc_dom_A_sf"/>
</dbReference>
<keyword evidence="6 18" id="KW-0812">Transmembrane</keyword>
<dbReference type="Gene3D" id="3.40.1110.10">
    <property type="entry name" value="Calcium-transporting ATPase, cytoplasmic domain N"/>
    <property type="match status" value="1"/>
</dbReference>
<reference evidence="20" key="2">
    <citation type="journal article" date="2021" name="PeerJ">
        <title>Extensive microbial diversity within the chicken gut microbiome revealed by metagenomics and culture.</title>
        <authorList>
            <person name="Gilroy R."/>
            <person name="Ravi A."/>
            <person name="Getino M."/>
            <person name="Pursley I."/>
            <person name="Horton D.L."/>
            <person name="Alikhan N.F."/>
            <person name="Baker D."/>
            <person name="Gharbi K."/>
            <person name="Hall N."/>
            <person name="Watson M."/>
            <person name="Adriaenssens E.M."/>
            <person name="Foster-Nyarko E."/>
            <person name="Jarju S."/>
            <person name="Secka A."/>
            <person name="Antonio M."/>
            <person name="Oren A."/>
            <person name="Chaudhuri R.R."/>
            <person name="La Ragione R."/>
            <person name="Hildebrand F."/>
            <person name="Pallen M.J."/>
        </authorList>
    </citation>
    <scope>NUCLEOTIDE SEQUENCE</scope>
    <source>
        <strain evidence="20">1748</strain>
    </source>
</reference>
<dbReference type="SFLD" id="SFLDS00003">
    <property type="entry name" value="Haloacid_Dehalogenase"/>
    <property type="match status" value="1"/>
</dbReference>
<dbReference type="SFLD" id="SFLDF00027">
    <property type="entry name" value="p-type_atpase"/>
    <property type="match status" value="1"/>
</dbReference>
<evidence type="ECO:0000256" key="10">
    <source>
        <dbReference type="ARBA" id="ARBA00022840"/>
    </source>
</evidence>
<dbReference type="PRINTS" id="PR00943">
    <property type="entry name" value="CUATPASE"/>
</dbReference>
<evidence type="ECO:0000256" key="5">
    <source>
        <dbReference type="ARBA" id="ARBA00022553"/>
    </source>
</evidence>
<dbReference type="NCBIfam" id="TIGR01494">
    <property type="entry name" value="ATPase_P-type"/>
    <property type="match status" value="1"/>
</dbReference>
<dbReference type="Proteomes" id="UP000823629">
    <property type="component" value="Unassembled WGS sequence"/>
</dbReference>
<dbReference type="PROSITE" id="PS00154">
    <property type="entry name" value="ATPASE_E1_E2"/>
    <property type="match status" value="1"/>
</dbReference>
<dbReference type="GO" id="GO:0055070">
    <property type="term" value="P:copper ion homeostasis"/>
    <property type="evidence" value="ECO:0007669"/>
    <property type="project" value="TreeGrafter"/>
</dbReference>
<feature type="transmembrane region" description="Helical" evidence="18">
    <location>
        <begin position="117"/>
        <end position="141"/>
    </location>
</feature>
<dbReference type="SUPFAM" id="SSF81653">
    <property type="entry name" value="Calcium ATPase, transduction domain A"/>
    <property type="match status" value="1"/>
</dbReference>
<dbReference type="PROSITE" id="PS01047">
    <property type="entry name" value="HMA_1"/>
    <property type="match status" value="1"/>
</dbReference>
<evidence type="ECO:0000259" key="19">
    <source>
        <dbReference type="PROSITE" id="PS50846"/>
    </source>
</evidence>
<dbReference type="InterPro" id="IPR006121">
    <property type="entry name" value="HMA_dom"/>
</dbReference>
<dbReference type="GO" id="GO:0005886">
    <property type="term" value="C:plasma membrane"/>
    <property type="evidence" value="ECO:0007669"/>
    <property type="project" value="UniProtKB-SubCell"/>
</dbReference>
<dbReference type="InterPro" id="IPR027256">
    <property type="entry name" value="P-typ_ATPase_IB"/>
</dbReference>
<protein>
    <recommendedName>
        <fullName evidence="3">P-type Cu(+) transporter</fullName>
        <ecNumber evidence="3">7.2.2.8</ecNumber>
    </recommendedName>
</protein>
<dbReference type="GO" id="GO:0016887">
    <property type="term" value="F:ATP hydrolysis activity"/>
    <property type="evidence" value="ECO:0007669"/>
    <property type="project" value="InterPro"/>
</dbReference>
<dbReference type="InterPro" id="IPR017969">
    <property type="entry name" value="Heavy-metal-associated_CS"/>
</dbReference>
<dbReference type="EMBL" id="JADING010000098">
    <property type="protein sequence ID" value="MBO8414511.1"/>
    <property type="molecule type" value="Genomic_DNA"/>
</dbReference>
<dbReference type="GO" id="GO:0005507">
    <property type="term" value="F:copper ion binding"/>
    <property type="evidence" value="ECO:0007669"/>
    <property type="project" value="TreeGrafter"/>
</dbReference>
<feature type="domain" description="HMA" evidence="19">
    <location>
        <begin position="1"/>
        <end position="67"/>
    </location>
</feature>
<evidence type="ECO:0000256" key="11">
    <source>
        <dbReference type="ARBA" id="ARBA00022967"/>
    </source>
</evidence>
<evidence type="ECO:0000256" key="8">
    <source>
        <dbReference type="ARBA" id="ARBA00022741"/>
    </source>
</evidence>
<dbReference type="PRINTS" id="PR00119">
    <property type="entry name" value="CATATPASE"/>
</dbReference>
<dbReference type="InterPro" id="IPR023214">
    <property type="entry name" value="HAD_sf"/>
</dbReference>
<dbReference type="PANTHER" id="PTHR43520">
    <property type="entry name" value="ATP7, ISOFORM B"/>
    <property type="match status" value="1"/>
</dbReference>
<dbReference type="InterPro" id="IPR023299">
    <property type="entry name" value="ATPase_P-typ_cyto_dom_N"/>
</dbReference>
<evidence type="ECO:0000256" key="16">
    <source>
        <dbReference type="ARBA" id="ARBA00049289"/>
    </source>
</evidence>